<comment type="caution">
    <text evidence="2">The sequence shown here is derived from an EMBL/GenBank/DDBJ whole genome shotgun (WGS) entry which is preliminary data.</text>
</comment>
<sequence>MLPCHRLDLKRFHSKKPRVLNGNRSSSAFRRALHPPISTSTAALTATNRRAGIPSGARVLCPFIGEQAVAVPATGIHAVGEEERGPSVSCTPATPGPLPPPERSACFGAIGSTNV</sequence>
<dbReference type="EMBL" id="SRLO01000119">
    <property type="protein sequence ID" value="TNN73956.1"/>
    <property type="molecule type" value="Genomic_DNA"/>
</dbReference>
<evidence type="ECO:0000313" key="2">
    <source>
        <dbReference type="EMBL" id="TNN73956.1"/>
    </source>
</evidence>
<feature type="region of interest" description="Disordered" evidence="1">
    <location>
        <begin position="81"/>
        <end position="115"/>
    </location>
</feature>
<proteinExistence type="predicted"/>
<evidence type="ECO:0000313" key="3">
    <source>
        <dbReference type="Proteomes" id="UP000314294"/>
    </source>
</evidence>
<reference evidence="2 3" key="1">
    <citation type="submission" date="2019-03" db="EMBL/GenBank/DDBJ databases">
        <title>First draft genome of Liparis tanakae, snailfish: a comprehensive survey of snailfish specific genes.</title>
        <authorList>
            <person name="Kim W."/>
            <person name="Song I."/>
            <person name="Jeong J.-H."/>
            <person name="Kim D."/>
            <person name="Kim S."/>
            <person name="Ryu S."/>
            <person name="Song J.Y."/>
            <person name="Lee S.K."/>
        </authorList>
    </citation>
    <scope>NUCLEOTIDE SEQUENCE [LARGE SCALE GENOMIC DNA]</scope>
    <source>
        <tissue evidence="2">Muscle</tissue>
    </source>
</reference>
<name>A0A4Z2I7C7_9TELE</name>
<accession>A0A4Z2I7C7</accession>
<dbReference type="AlphaFoldDB" id="A0A4Z2I7C7"/>
<organism evidence="2 3">
    <name type="scientific">Liparis tanakae</name>
    <name type="common">Tanaka's snailfish</name>
    <dbReference type="NCBI Taxonomy" id="230148"/>
    <lineage>
        <taxon>Eukaryota</taxon>
        <taxon>Metazoa</taxon>
        <taxon>Chordata</taxon>
        <taxon>Craniata</taxon>
        <taxon>Vertebrata</taxon>
        <taxon>Euteleostomi</taxon>
        <taxon>Actinopterygii</taxon>
        <taxon>Neopterygii</taxon>
        <taxon>Teleostei</taxon>
        <taxon>Neoteleostei</taxon>
        <taxon>Acanthomorphata</taxon>
        <taxon>Eupercaria</taxon>
        <taxon>Perciformes</taxon>
        <taxon>Cottioidei</taxon>
        <taxon>Cottales</taxon>
        <taxon>Liparidae</taxon>
        <taxon>Liparis</taxon>
    </lineage>
</organism>
<gene>
    <name evidence="2" type="ORF">EYF80_015777</name>
</gene>
<evidence type="ECO:0000256" key="1">
    <source>
        <dbReference type="SAM" id="MobiDB-lite"/>
    </source>
</evidence>
<protein>
    <submittedName>
        <fullName evidence="2">Uncharacterized protein</fullName>
    </submittedName>
</protein>
<dbReference type="Proteomes" id="UP000314294">
    <property type="component" value="Unassembled WGS sequence"/>
</dbReference>
<keyword evidence="3" id="KW-1185">Reference proteome</keyword>